<accession>B1M1E9</accession>
<protein>
    <submittedName>
        <fullName evidence="1">Uncharacterized protein</fullName>
    </submittedName>
</protein>
<dbReference type="EMBL" id="CP001001">
    <property type="protein sequence ID" value="ACB26124.1"/>
    <property type="molecule type" value="Genomic_DNA"/>
</dbReference>
<dbReference type="RefSeq" id="WP_012321080.1">
    <property type="nucleotide sequence ID" value="NC_010505.1"/>
</dbReference>
<reference evidence="1 2" key="1">
    <citation type="submission" date="2008-03" db="EMBL/GenBank/DDBJ databases">
        <title>Complete sequence of chromosome of Methylobacterium radiotolerans JCM 2831.</title>
        <authorList>
            <consortium name="US DOE Joint Genome Institute"/>
            <person name="Copeland A."/>
            <person name="Lucas S."/>
            <person name="Lapidus A."/>
            <person name="Glavina del Rio T."/>
            <person name="Dalin E."/>
            <person name="Tice H."/>
            <person name="Bruce D."/>
            <person name="Goodwin L."/>
            <person name="Pitluck S."/>
            <person name="Kiss H."/>
            <person name="Brettin T."/>
            <person name="Detter J.C."/>
            <person name="Han C."/>
            <person name="Kuske C.R."/>
            <person name="Schmutz J."/>
            <person name="Larimer F."/>
            <person name="Land M."/>
            <person name="Hauser L."/>
            <person name="Kyrpides N."/>
            <person name="Mikhailova N."/>
            <person name="Marx C.J."/>
            <person name="Richardson P."/>
        </authorList>
    </citation>
    <scope>NUCLEOTIDE SEQUENCE [LARGE SCALE GENOMIC DNA]</scope>
    <source>
        <strain evidence="2">ATCC 27329 / DSM 1819 / JCM 2831 / NBRC 15690 / NCIMB 10815 / 0-1</strain>
    </source>
</reference>
<dbReference type="AlphaFoldDB" id="B1M1E9"/>
<evidence type="ECO:0000313" key="2">
    <source>
        <dbReference type="Proteomes" id="UP000006589"/>
    </source>
</evidence>
<sequence length="169" mass="17386">MTYSVLTPEQISRLRQYGAETPGGFPVADHAPPRPAPARLAGRPTYDAAALAEISNSIAVVSRGVAEVGAAFQRRQARATADAAREAVAALGRASVDYTRTGPIAAINARNAEVWGRKPAGVEPARAALPPGFTADAGLGAPDAMGPAKFSTLAAINARNAEVWGKRAS</sequence>
<gene>
    <name evidence="1" type="ordered locus">Mrad2831_4155</name>
</gene>
<dbReference type="Proteomes" id="UP000006589">
    <property type="component" value="Chromosome"/>
</dbReference>
<dbReference type="KEGG" id="mrd:Mrad2831_4155"/>
<dbReference type="STRING" id="426355.Mrad2831_4155"/>
<organism evidence="1 2">
    <name type="scientific">Methylobacterium radiotolerans (strain ATCC 27329 / DSM 1819 / JCM 2831 / NBRC 15690 / NCIMB 10815 / 0-1)</name>
    <dbReference type="NCBI Taxonomy" id="426355"/>
    <lineage>
        <taxon>Bacteria</taxon>
        <taxon>Pseudomonadati</taxon>
        <taxon>Pseudomonadota</taxon>
        <taxon>Alphaproteobacteria</taxon>
        <taxon>Hyphomicrobiales</taxon>
        <taxon>Methylobacteriaceae</taxon>
        <taxon>Methylobacterium</taxon>
    </lineage>
</organism>
<name>B1M1E9_METRJ</name>
<dbReference type="GeneID" id="6140214"/>
<proteinExistence type="predicted"/>
<evidence type="ECO:0000313" key="1">
    <source>
        <dbReference type="EMBL" id="ACB26124.1"/>
    </source>
</evidence>
<dbReference type="HOGENOM" id="CLU_1576683_0_0_5"/>